<dbReference type="InterPro" id="IPR001261">
    <property type="entry name" value="ArgE/DapE_CS"/>
</dbReference>
<evidence type="ECO:0000256" key="8">
    <source>
        <dbReference type="ARBA" id="ARBA00022723"/>
    </source>
</evidence>
<comment type="pathway">
    <text evidence="3">Amino-acid biosynthesis; L-lysine biosynthesis via DAP pathway; LL-2,6-diaminopimelate from (S)-tetrahydrodipicolinate (succinylase route): step 3/3.</text>
</comment>
<evidence type="ECO:0000256" key="12">
    <source>
        <dbReference type="ARBA" id="ARBA00051301"/>
    </source>
</evidence>
<proteinExistence type="inferred from homology"/>
<keyword evidence="15" id="KW-1185">Reference proteome</keyword>
<dbReference type="InterPro" id="IPR010182">
    <property type="entry name" value="ArgE/DapE"/>
</dbReference>
<dbReference type="PROSITE" id="PS00759">
    <property type="entry name" value="ARGE_DAPE_CPG2_2"/>
    <property type="match status" value="1"/>
</dbReference>
<dbReference type="Pfam" id="PF07687">
    <property type="entry name" value="M20_dimer"/>
    <property type="match status" value="1"/>
</dbReference>
<evidence type="ECO:0000256" key="1">
    <source>
        <dbReference type="ARBA" id="ARBA00001941"/>
    </source>
</evidence>
<dbReference type="SUPFAM" id="SSF53187">
    <property type="entry name" value="Zn-dependent exopeptidases"/>
    <property type="match status" value="1"/>
</dbReference>
<dbReference type="InterPro" id="IPR050072">
    <property type="entry name" value="Peptidase_M20A"/>
</dbReference>
<dbReference type="Pfam" id="PF01546">
    <property type="entry name" value="Peptidase_M20"/>
    <property type="match status" value="1"/>
</dbReference>
<evidence type="ECO:0000256" key="4">
    <source>
        <dbReference type="ARBA" id="ARBA00006247"/>
    </source>
</evidence>
<keyword evidence="11" id="KW-0170">Cobalt</keyword>
<evidence type="ECO:0000313" key="14">
    <source>
        <dbReference type="EMBL" id="RBP42581.1"/>
    </source>
</evidence>
<dbReference type="SUPFAM" id="SSF55031">
    <property type="entry name" value="Bacterial exopeptidase dimerisation domain"/>
    <property type="match status" value="1"/>
</dbReference>
<dbReference type="InterPro" id="IPR011650">
    <property type="entry name" value="Peptidase_M20_dimer"/>
</dbReference>
<comment type="cofactor">
    <cofactor evidence="1">
        <name>Co(2+)</name>
        <dbReference type="ChEBI" id="CHEBI:48828"/>
    </cofactor>
</comment>
<keyword evidence="10" id="KW-0862">Zinc</keyword>
<name>A0A366HIN8_9BACT</name>
<dbReference type="GO" id="GO:0009089">
    <property type="term" value="P:lysine biosynthetic process via diaminopimelate"/>
    <property type="evidence" value="ECO:0007669"/>
    <property type="project" value="UniProtKB-UniPathway"/>
</dbReference>
<evidence type="ECO:0000256" key="6">
    <source>
        <dbReference type="ARBA" id="ARBA00016853"/>
    </source>
</evidence>
<feature type="domain" description="Peptidase M20 dimerisation" evidence="13">
    <location>
        <begin position="172"/>
        <end position="278"/>
    </location>
</feature>
<dbReference type="NCBIfam" id="TIGR01910">
    <property type="entry name" value="DapE-ArgE"/>
    <property type="match status" value="1"/>
</dbReference>
<keyword evidence="8" id="KW-0479">Metal-binding</keyword>
<dbReference type="GO" id="GO:0009014">
    <property type="term" value="F:succinyl-diaminopimelate desuccinylase activity"/>
    <property type="evidence" value="ECO:0007669"/>
    <property type="project" value="UniProtKB-EC"/>
</dbReference>
<evidence type="ECO:0000256" key="7">
    <source>
        <dbReference type="ARBA" id="ARBA00022605"/>
    </source>
</evidence>
<dbReference type="CDD" id="cd03894">
    <property type="entry name" value="M20_ArgE"/>
    <property type="match status" value="1"/>
</dbReference>
<evidence type="ECO:0000256" key="2">
    <source>
        <dbReference type="ARBA" id="ARBA00001947"/>
    </source>
</evidence>
<evidence type="ECO:0000259" key="13">
    <source>
        <dbReference type="Pfam" id="PF07687"/>
    </source>
</evidence>
<dbReference type="Proteomes" id="UP000253426">
    <property type="component" value="Unassembled WGS sequence"/>
</dbReference>
<evidence type="ECO:0000313" key="15">
    <source>
        <dbReference type="Proteomes" id="UP000253426"/>
    </source>
</evidence>
<evidence type="ECO:0000256" key="11">
    <source>
        <dbReference type="ARBA" id="ARBA00023285"/>
    </source>
</evidence>
<keyword evidence="7" id="KW-0028">Amino-acid biosynthesis</keyword>
<gene>
    <name evidence="14" type="ORF">DES53_106290</name>
</gene>
<evidence type="ECO:0000256" key="9">
    <source>
        <dbReference type="ARBA" id="ARBA00022801"/>
    </source>
</evidence>
<keyword evidence="9" id="KW-0378">Hydrolase</keyword>
<dbReference type="Gene3D" id="3.30.70.360">
    <property type="match status" value="1"/>
</dbReference>
<dbReference type="PANTHER" id="PTHR43808">
    <property type="entry name" value="ACETYLORNITHINE DEACETYLASE"/>
    <property type="match status" value="1"/>
</dbReference>
<dbReference type="PANTHER" id="PTHR43808:SF8">
    <property type="entry name" value="PEPTIDASE M20 DIMERISATION DOMAIN-CONTAINING PROTEIN"/>
    <property type="match status" value="1"/>
</dbReference>
<comment type="similarity">
    <text evidence="4">Belongs to the peptidase M20A family.</text>
</comment>
<evidence type="ECO:0000256" key="3">
    <source>
        <dbReference type="ARBA" id="ARBA00005130"/>
    </source>
</evidence>
<dbReference type="GO" id="GO:0046872">
    <property type="term" value="F:metal ion binding"/>
    <property type="evidence" value="ECO:0007669"/>
    <property type="project" value="UniProtKB-KW"/>
</dbReference>
<dbReference type="Gene3D" id="3.40.630.10">
    <property type="entry name" value="Zn peptidases"/>
    <property type="match status" value="2"/>
</dbReference>
<dbReference type="AlphaFoldDB" id="A0A366HIN8"/>
<accession>A0A366HIN8</accession>
<reference evidence="14 15" key="1">
    <citation type="submission" date="2018-06" db="EMBL/GenBank/DDBJ databases">
        <title>Genomic Encyclopedia of Type Strains, Phase IV (KMG-IV): sequencing the most valuable type-strain genomes for metagenomic binning, comparative biology and taxonomic classification.</title>
        <authorList>
            <person name="Goeker M."/>
        </authorList>
    </citation>
    <scope>NUCLEOTIDE SEQUENCE [LARGE SCALE GENOMIC DNA]</scope>
    <source>
        <strain evidence="14 15">DSM 25532</strain>
    </source>
</reference>
<dbReference type="EMBL" id="QNRR01000006">
    <property type="protein sequence ID" value="RBP42581.1"/>
    <property type="molecule type" value="Genomic_DNA"/>
</dbReference>
<sequence length="381" mass="41438">MASLSLVDTLASLVRINSVNSSYDDGPGEREIATWVRTYFEQRGIEVWEQEVFPNRPNVIARLPGKNPHRRIILEAHTDTVSVKGMTIPPFEPRIEDGKMYGRGSCDTKAGLAGMMHALATLHEEGIQPPCEVWLAAAVDEEFSYRGVVKLCEGLAGHAALVAEPTGLRAVIATKGVLRFRILVRGKSAHSSKPHLGVNAINHMARIVLALEQDHLRLAANPHPLLGPATCNVGVIHGGVQINFVPDACAIEIDRRLLPGERTGDVLAHYQGILDQLKTEHPTMEASIEEPPLLTDEALETPAESAAAQCASAVLRDMGLNGELCGVPFGCDASKLSRQGIPSLVFGPGSIDRAHAAVEYVELDQVQQAFEFYRNFILRFE</sequence>
<protein>
    <recommendedName>
        <fullName evidence="6">Probable succinyl-diaminopimelate desuccinylase</fullName>
        <ecNumber evidence="5">3.5.1.18</ecNumber>
    </recommendedName>
</protein>
<dbReference type="InterPro" id="IPR036264">
    <property type="entry name" value="Bact_exopeptidase_dim_dom"/>
</dbReference>
<evidence type="ECO:0000256" key="5">
    <source>
        <dbReference type="ARBA" id="ARBA00011921"/>
    </source>
</evidence>
<dbReference type="EC" id="3.5.1.18" evidence="5"/>
<comment type="catalytic activity">
    <reaction evidence="12">
        <text>N-succinyl-(2S,6S)-2,6-diaminopimelate + H2O = (2S,6S)-2,6-diaminopimelate + succinate</text>
        <dbReference type="Rhea" id="RHEA:22608"/>
        <dbReference type="ChEBI" id="CHEBI:15377"/>
        <dbReference type="ChEBI" id="CHEBI:30031"/>
        <dbReference type="ChEBI" id="CHEBI:57609"/>
        <dbReference type="ChEBI" id="CHEBI:58087"/>
        <dbReference type="EC" id="3.5.1.18"/>
    </reaction>
</comment>
<dbReference type="UniPathway" id="UPA00034">
    <property type="reaction ID" value="UER00021"/>
</dbReference>
<comment type="caution">
    <text evidence="14">The sequence shown here is derived from an EMBL/GenBank/DDBJ whole genome shotgun (WGS) entry which is preliminary data.</text>
</comment>
<comment type="cofactor">
    <cofactor evidence="2">
        <name>Zn(2+)</name>
        <dbReference type="ChEBI" id="CHEBI:29105"/>
    </cofactor>
</comment>
<organism evidence="14 15">
    <name type="scientific">Roseimicrobium gellanilyticum</name>
    <dbReference type="NCBI Taxonomy" id="748857"/>
    <lineage>
        <taxon>Bacteria</taxon>
        <taxon>Pseudomonadati</taxon>
        <taxon>Verrucomicrobiota</taxon>
        <taxon>Verrucomicrobiia</taxon>
        <taxon>Verrucomicrobiales</taxon>
        <taxon>Verrucomicrobiaceae</taxon>
        <taxon>Roseimicrobium</taxon>
    </lineage>
</organism>
<evidence type="ECO:0000256" key="10">
    <source>
        <dbReference type="ARBA" id="ARBA00022833"/>
    </source>
</evidence>
<dbReference type="InterPro" id="IPR002933">
    <property type="entry name" value="Peptidase_M20"/>
</dbReference>
<dbReference type="OrthoDB" id="9792335at2"/>
<dbReference type="RefSeq" id="WP_113959699.1">
    <property type="nucleotide sequence ID" value="NZ_QNRR01000006.1"/>
</dbReference>